<organism evidence="4 5">
    <name type="scientific">Candidatus Abyssobacteria bacterium SURF_17</name>
    <dbReference type="NCBI Taxonomy" id="2093361"/>
    <lineage>
        <taxon>Bacteria</taxon>
        <taxon>Pseudomonadati</taxon>
        <taxon>Candidatus Hydrogenedentota</taxon>
        <taxon>Candidatus Abyssobacteria</taxon>
    </lineage>
</organism>
<protein>
    <submittedName>
        <fullName evidence="4">1,4-dihydroxy-6-naphthoate synthase</fullName>
    </submittedName>
</protein>
<dbReference type="EMBL" id="QZKI01000137">
    <property type="protein sequence ID" value="RJP64520.1"/>
    <property type="molecule type" value="Genomic_DNA"/>
</dbReference>
<comment type="caution">
    <text evidence="4">The sequence shown here is derived from an EMBL/GenBank/DDBJ whole genome shotgun (WGS) entry which is preliminary data.</text>
</comment>
<dbReference type="Gene3D" id="1.10.12.10">
    <property type="entry name" value="Lyase 2-enoyl-coa Hydratase, Chain A, domain 2"/>
    <property type="match status" value="1"/>
</dbReference>
<dbReference type="InterPro" id="IPR001753">
    <property type="entry name" value="Enoyl-CoA_hydra/iso"/>
</dbReference>
<dbReference type="SUPFAM" id="SSF52096">
    <property type="entry name" value="ClpP/crotonase"/>
    <property type="match status" value="1"/>
</dbReference>
<evidence type="ECO:0000256" key="3">
    <source>
        <dbReference type="RuleBase" id="RU003707"/>
    </source>
</evidence>
<dbReference type="GO" id="GO:0005829">
    <property type="term" value="C:cytosol"/>
    <property type="evidence" value="ECO:0007669"/>
    <property type="project" value="TreeGrafter"/>
</dbReference>
<evidence type="ECO:0000313" key="5">
    <source>
        <dbReference type="Proteomes" id="UP000285961"/>
    </source>
</evidence>
<dbReference type="InterPro" id="IPR029045">
    <property type="entry name" value="ClpP/crotonase-like_dom_sf"/>
</dbReference>
<dbReference type="PROSITE" id="PS00166">
    <property type="entry name" value="ENOYL_COA_HYDRATASE"/>
    <property type="match status" value="1"/>
</dbReference>
<dbReference type="CDD" id="cd06558">
    <property type="entry name" value="crotonase-like"/>
    <property type="match status" value="1"/>
</dbReference>
<keyword evidence="2" id="KW-0456">Lyase</keyword>
<dbReference type="InterPro" id="IPR014748">
    <property type="entry name" value="Enoyl-CoA_hydra_C"/>
</dbReference>
<proteinExistence type="inferred from homology"/>
<dbReference type="PANTHER" id="PTHR43113">
    <property type="entry name" value="NUCLEOSIDE-DIPHOSPHATE-SUGAR EPIMERASE"/>
    <property type="match status" value="1"/>
</dbReference>
<evidence type="ECO:0000256" key="1">
    <source>
        <dbReference type="ARBA" id="ARBA00005254"/>
    </source>
</evidence>
<evidence type="ECO:0000313" key="4">
    <source>
        <dbReference type="EMBL" id="RJP64520.1"/>
    </source>
</evidence>
<dbReference type="GO" id="GO:0009234">
    <property type="term" value="P:menaquinone biosynthetic process"/>
    <property type="evidence" value="ECO:0007669"/>
    <property type="project" value="TreeGrafter"/>
</dbReference>
<evidence type="ECO:0000256" key="2">
    <source>
        <dbReference type="ARBA" id="ARBA00023239"/>
    </source>
</evidence>
<dbReference type="AlphaFoldDB" id="A0A419ENU4"/>
<name>A0A419ENU4_9BACT</name>
<dbReference type="Gene3D" id="3.90.226.10">
    <property type="entry name" value="2-enoyl-CoA Hydratase, Chain A, domain 1"/>
    <property type="match status" value="1"/>
</dbReference>
<accession>A0A419ENU4</accession>
<dbReference type="GO" id="GO:0008935">
    <property type="term" value="F:1,4-dihydroxy-2-naphthoyl-CoA synthase activity"/>
    <property type="evidence" value="ECO:0007669"/>
    <property type="project" value="TreeGrafter"/>
</dbReference>
<dbReference type="PANTHER" id="PTHR43113:SF1">
    <property type="entry name" value="1,4-DIHYDROXY-2-NAPHTHOYL-COA SYNTHASE, PEROXISOMAL"/>
    <property type="match status" value="1"/>
</dbReference>
<dbReference type="InterPro" id="IPR018376">
    <property type="entry name" value="Enoyl-CoA_hyd/isom_CS"/>
</dbReference>
<sequence length="261" mass="28563">MQFEDIIYEKKDAIGRITINRPKVLNSFRSKTLDELAAAFDDASNDDSVGVVVLSGAGEKAFCAGGDISEMGELGPSAGRMFLGKCLKLSTAIRNCSKPVIAMVRGYCLGGGHEIHLMCDITIAAESAQFGQTGPTVGSVPIWGGTQMLPRVVGEKKAREIVFLCKRYPAREAEATGLVNKVVPDDKLEEETLAWCKRILEMSPQALSVAKVSLNFESDLMYASFVHGIEMLRLVYGTEEIKEGMLAFLEKRKPDFGKFRK</sequence>
<reference evidence="4 5" key="1">
    <citation type="journal article" date="2017" name="ISME J.">
        <title>Energy and carbon metabolisms in a deep terrestrial subsurface fluid microbial community.</title>
        <authorList>
            <person name="Momper L."/>
            <person name="Jungbluth S.P."/>
            <person name="Lee M.D."/>
            <person name="Amend J.P."/>
        </authorList>
    </citation>
    <scope>NUCLEOTIDE SEQUENCE [LARGE SCALE GENOMIC DNA]</scope>
    <source>
        <strain evidence="4">SURF_17</strain>
    </source>
</reference>
<comment type="similarity">
    <text evidence="1 3">Belongs to the enoyl-CoA hydratase/isomerase family.</text>
</comment>
<dbReference type="Proteomes" id="UP000285961">
    <property type="component" value="Unassembled WGS sequence"/>
</dbReference>
<gene>
    <name evidence="4" type="ORF">C4532_19005</name>
</gene>
<dbReference type="FunFam" id="3.90.226.10:FF:000009">
    <property type="entry name" value="Carnitinyl-CoA dehydratase"/>
    <property type="match status" value="1"/>
</dbReference>
<dbReference type="Pfam" id="PF00378">
    <property type="entry name" value="ECH_1"/>
    <property type="match status" value="1"/>
</dbReference>